<dbReference type="GO" id="GO:0032259">
    <property type="term" value="P:methylation"/>
    <property type="evidence" value="ECO:0007669"/>
    <property type="project" value="UniProtKB-KW"/>
</dbReference>
<dbReference type="SUPFAM" id="SSF53335">
    <property type="entry name" value="S-adenosyl-L-methionine-dependent methyltransferases"/>
    <property type="match status" value="1"/>
</dbReference>
<dbReference type="CDD" id="cd02440">
    <property type="entry name" value="AdoMet_MTases"/>
    <property type="match status" value="1"/>
</dbReference>
<dbReference type="EMBL" id="FO681347">
    <property type="protein sequence ID" value="CCV63976.1"/>
    <property type="molecule type" value="Genomic_DNA"/>
</dbReference>
<dbReference type="OrthoDB" id="9792989at2"/>
<dbReference type="Gene3D" id="3.40.50.150">
    <property type="entry name" value="Vaccinia Virus protein VP39"/>
    <property type="match status" value="1"/>
</dbReference>
<keyword evidence="1" id="KW-0808">Transferase</keyword>
<organism evidence="1 2">
    <name type="scientific">Alteracholeplasma palmae (strain ATCC 49389 / J233)</name>
    <name type="common">Acholeplasma palmae</name>
    <dbReference type="NCBI Taxonomy" id="1318466"/>
    <lineage>
        <taxon>Bacteria</taxon>
        <taxon>Bacillati</taxon>
        <taxon>Mycoplasmatota</taxon>
        <taxon>Mollicutes</taxon>
        <taxon>Acholeplasmatales</taxon>
        <taxon>Acholeplasmataceae</taxon>
        <taxon>Acholeplasma</taxon>
    </lineage>
</organism>
<sequence>MKQVKIIDIAHKILKDHISKDDIIIDATVGNGYDTLFLASICKHVYGFDIQEKAIHETQTKTKDLRNVTLIHDSFENITLHVDKFNGVIFNLGYLPNGDKSITTLKDTTHKTINQLLNLNNIFILIVVYPGHEEGYLESMMLKDLFSTISTPVLKIEIENRENAPYIYFVNNR</sequence>
<dbReference type="KEGG" id="apal:BN85403990"/>
<dbReference type="InterPro" id="IPR010719">
    <property type="entry name" value="MnmM_MeTrfase"/>
</dbReference>
<protein>
    <submittedName>
        <fullName evidence="1">Methyltransferase</fullName>
    </submittedName>
</protein>
<accession>U4KRA0</accession>
<dbReference type="InterPro" id="IPR029063">
    <property type="entry name" value="SAM-dependent_MTases_sf"/>
</dbReference>
<gene>
    <name evidence="1" type="ORF">BN85403990</name>
</gene>
<dbReference type="GO" id="GO:0008168">
    <property type="term" value="F:methyltransferase activity"/>
    <property type="evidence" value="ECO:0007669"/>
    <property type="project" value="UniProtKB-KW"/>
</dbReference>
<proteinExistence type="predicted"/>
<dbReference type="PANTHER" id="PTHR35276">
    <property type="entry name" value="S-ADENOSYL-L-METHIONINE-DEPENDENT METHYLTRANSFERASES SUPERFAMILY PROTEIN"/>
    <property type="match status" value="1"/>
</dbReference>
<name>U4KRA0_ALTPJ</name>
<keyword evidence="2" id="KW-1185">Reference proteome</keyword>
<dbReference type="Pfam" id="PF06962">
    <property type="entry name" value="rRNA_methylase"/>
    <property type="match status" value="1"/>
</dbReference>
<keyword evidence="1" id="KW-0489">Methyltransferase</keyword>
<dbReference type="PANTHER" id="PTHR35276:SF1">
    <property type="entry name" value="TRNA (MNM(5)S(2)U34)-METHYLTRANSFERASE, CHLOROPLASTIC"/>
    <property type="match status" value="1"/>
</dbReference>
<dbReference type="RefSeq" id="WP_026656893.1">
    <property type="nucleotide sequence ID" value="NC_022538.1"/>
</dbReference>
<evidence type="ECO:0000313" key="1">
    <source>
        <dbReference type="EMBL" id="CCV63976.1"/>
    </source>
</evidence>
<dbReference type="HOGENOM" id="CLU_079190_1_0_14"/>
<dbReference type="Proteomes" id="UP000032740">
    <property type="component" value="Chromosome"/>
</dbReference>
<dbReference type="STRING" id="1318466.BN85403990"/>
<dbReference type="AlphaFoldDB" id="U4KRA0"/>
<reference evidence="1 2" key="1">
    <citation type="journal article" date="2013" name="J. Mol. Microbiol. Biotechnol.">
        <title>Analysis of the Complete Genomes of Acholeplasma brassicae , A. palmae and A. laidlawii and Their Comparison to the Obligate Parasites from ' Candidatus Phytoplasma'.</title>
        <authorList>
            <person name="Kube M."/>
            <person name="Siewert C."/>
            <person name="Migdoll A.M."/>
            <person name="Duduk B."/>
            <person name="Holz S."/>
            <person name="Rabus R."/>
            <person name="Seemuller E."/>
            <person name="Mitrovic J."/>
            <person name="Muller I."/>
            <person name="Buttner C."/>
            <person name="Reinhardt R."/>
        </authorList>
    </citation>
    <scope>NUCLEOTIDE SEQUENCE [LARGE SCALE GENOMIC DNA]</scope>
    <source>
        <strain evidence="1 2">J233</strain>
    </source>
</reference>
<evidence type="ECO:0000313" key="2">
    <source>
        <dbReference type="Proteomes" id="UP000032740"/>
    </source>
</evidence>